<feature type="region of interest" description="Disordered" evidence="1">
    <location>
        <begin position="1"/>
        <end position="133"/>
    </location>
</feature>
<dbReference type="RefSeq" id="XP_046009012.1">
    <property type="nucleotide sequence ID" value="XM_046157041.1"/>
</dbReference>
<proteinExistence type="predicted"/>
<dbReference type="AlphaFoldDB" id="A0A9P9BM09"/>
<feature type="compositionally biased region" description="Polar residues" evidence="1">
    <location>
        <begin position="247"/>
        <end position="259"/>
    </location>
</feature>
<feature type="region of interest" description="Disordered" evidence="1">
    <location>
        <begin position="240"/>
        <end position="274"/>
    </location>
</feature>
<feature type="compositionally biased region" description="Polar residues" evidence="1">
    <location>
        <begin position="76"/>
        <end position="121"/>
    </location>
</feature>
<reference evidence="2" key="1">
    <citation type="journal article" date="2021" name="Nat. Commun.">
        <title>Genetic determinants of endophytism in the Arabidopsis root mycobiome.</title>
        <authorList>
            <person name="Mesny F."/>
            <person name="Miyauchi S."/>
            <person name="Thiergart T."/>
            <person name="Pickel B."/>
            <person name="Atanasova L."/>
            <person name="Karlsson M."/>
            <person name="Huettel B."/>
            <person name="Barry K.W."/>
            <person name="Haridas S."/>
            <person name="Chen C."/>
            <person name="Bauer D."/>
            <person name="Andreopoulos W."/>
            <person name="Pangilinan J."/>
            <person name="LaButti K."/>
            <person name="Riley R."/>
            <person name="Lipzen A."/>
            <person name="Clum A."/>
            <person name="Drula E."/>
            <person name="Henrissat B."/>
            <person name="Kohler A."/>
            <person name="Grigoriev I.V."/>
            <person name="Martin F.M."/>
            <person name="Hacquard S."/>
        </authorList>
    </citation>
    <scope>NUCLEOTIDE SEQUENCE</scope>
    <source>
        <strain evidence="2">MPI-CAGE-CH-0230</strain>
    </source>
</reference>
<comment type="caution">
    <text evidence="2">The sequence shown here is derived from an EMBL/GenBank/DDBJ whole genome shotgun (WGS) entry which is preliminary data.</text>
</comment>
<evidence type="ECO:0000256" key="1">
    <source>
        <dbReference type="SAM" id="MobiDB-lite"/>
    </source>
</evidence>
<dbReference type="OrthoDB" id="5279705at2759"/>
<dbReference type="EMBL" id="JAGTJQ010000008">
    <property type="protein sequence ID" value="KAH7025795.1"/>
    <property type="molecule type" value="Genomic_DNA"/>
</dbReference>
<keyword evidence="3" id="KW-1185">Reference proteome</keyword>
<evidence type="ECO:0000313" key="3">
    <source>
        <dbReference type="Proteomes" id="UP000756346"/>
    </source>
</evidence>
<name>A0A9P9BM09_9PEZI</name>
<gene>
    <name evidence="2" type="ORF">B0I36DRAFT_351759</name>
</gene>
<feature type="compositionally biased region" description="Polar residues" evidence="1">
    <location>
        <begin position="1"/>
        <end position="28"/>
    </location>
</feature>
<protein>
    <submittedName>
        <fullName evidence="2">Uncharacterized protein</fullName>
    </submittedName>
</protein>
<feature type="compositionally biased region" description="Low complexity" evidence="1">
    <location>
        <begin position="32"/>
        <end position="61"/>
    </location>
</feature>
<organism evidence="2 3">
    <name type="scientific">Microdochium trichocladiopsis</name>
    <dbReference type="NCBI Taxonomy" id="1682393"/>
    <lineage>
        <taxon>Eukaryota</taxon>
        <taxon>Fungi</taxon>
        <taxon>Dikarya</taxon>
        <taxon>Ascomycota</taxon>
        <taxon>Pezizomycotina</taxon>
        <taxon>Sordariomycetes</taxon>
        <taxon>Xylariomycetidae</taxon>
        <taxon>Xylariales</taxon>
        <taxon>Microdochiaceae</taxon>
        <taxon>Microdochium</taxon>
    </lineage>
</organism>
<dbReference type="Proteomes" id="UP000756346">
    <property type="component" value="Unassembled WGS sequence"/>
</dbReference>
<dbReference type="GeneID" id="70186587"/>
<sequence length="322" mass="35384">MAPQQPTSNTPIFNLDFSQFPATPLNRSSQHRPAISSPLSSSPIRASQSSPIHHGGSSSSPPLSPRDINALPRGHVQSSPAQCSFSSIFSPAASTPAGLSNNSSNRFSKYASRSTKPNPLRQSRENAQDSRRKLFLKNVRQRADDKSWERRGGDQEVLRLEWAVLDRKWREQKDSDVDGILFEDDIDEFQQLTTGQHSTATRDGYYSAHTDSMEPDEMMADAMALEEQRELDAMLSLLEPERPMSMETATSHAQSQSSGGERPNSPLMLSDDEYDDLFMDLASEEHVGGVGPGGNGGAWPSFSQMSHAATQEFACSGEMDMS</sequence>
<evidence type="ECO:0000313" key="2">
    <source>
        <dbReference type="EMBL" id="KAH7025795.1"/>
    </source>
</evidence>
<accession>A0A9P9BM09</accession>
<feature type="compositionally biased region" description="Basic and acidic residues" evidence="1">
    <location>
        <begin position="122"/>
        <end position="132"/>
    </location>
</feature>